<evidence type="ECO:0000313" key="3">
    <source>
        <dbReference type="Proteomes" id="UP000614221"/>
    </source>
</evidence>
<protein>
    <submittedName>
        <fullName evidence="2">Uncharacterized protein</fullName>
    </submittedName>
</protein>
<dbReference type="InterPro" id="IPR058313">
    <property type="entry name" value="DUF8000"/>
</dbReference>
<gene>
    <name evidence="2" type="ORF">GCM10009067_24730</name>
</gene>
<keyword evidence="1" id="KW-0472">Membrane</keyword>
<dbReference type="EMBL" id="BMPD01000004">
    <property type="protein sequence ID" value="GGK71451.1"/>
    <property type="molecule type" value="Genomic_DNA"/>
</dbReference>
<comment type="caution">
    <text evidence="2">The sequence shown here is derived from an EMBL/GenBank/DDBJ whole genome shotgun (WGS) entry which is preliminary data.</text>
</comment>
<dbReference type="AlphaFoldDB" id="A0A830ESA5"/>
<feature type="transmembrane region" description="Helical" evidence="1">
    <location>
        <begin position="38"/>
        <end position="61"/>
    </location>
</feature>
<name>A0A830ESA5_9EURY</name>
<feature type="transmembrane region" description="Helical" evidence="1">
    <location>
        <begin position="12"/>
        <end position="32"/>
    </location>
</feature>
<dbReference type="Proteomes" id="UP000614221">
    <property type="component" value="Unassembled WGS sequence"/>
</dbReference>
<evidence type="ECO:0000256" key="1">
    <source>
        <dbReference type="SAM" id="Phobius"/>
    </source>
</evidence>
<reference evidence="2" key="1">
    <citation type="journal article" date="2014" name="Int. J. Syst. Evol. Microbiol.">
        <title>Complete genome sequence of Corynebacterium casei LMG S-19264T (=DSM 44701T), isolated from a smear-ripened cheese.</title>
        <authorList>
            <consortium name="US DOE Joint Genome Institute (JGI-PGF)"/>
            <person name="Walter F."/>
            <person name="Albersmeier A."/>
            <person name="Kalinowski J."/>
            <person name="Ruckert C."/>
        </authorList>
    </citation>
    <scope>NUCLEOTIDE SEQUENCE</scope>
    <source>
        <strain evidence="2">JCM 19018</strain>
    </source>
</reference>
<organism evidence="2 3">
    <name type="scientific">Haloarcula sebkhae</name>
    <dbReference type="NCBI Taxonomy" id="932660"/>
    <lineage>
        <taxon>Archaea</taxon>
        <taxon>Methanobacteriati</taxon>
        <taxon>Methanobacteriota</taxon>
        <taxon>Stenosarchaea group</taxon>
        <taxon>Halobacteria</taxon>
        <taxon>Halobacteriales</taxon>
        <taxon>Haloarculaceae</taxon>
        <taxon>Haloarcula</taxon>
    </lineage>
</organism>
<reference evidence="2" key="2">
    <citation type="submission" date="2020-09" db="EMBL/GenBank/DDBJ databases">
        <authorList>
            <person name="Sun Q."/>
            <person name="Ohkuma M."/>
        </authorList>
    </citation>
    <scope>NUCLEOTIDE SEQUENCE</scope>
    <source>
        <strain evidence="2">JCM 19018</strain>
    </source>
</reference>
<sequence length="113" mass="12790">MERSIEISGNSIVYLFYAVSLAIVPVLFYFVVWPLDNLTSLAAAGVLAVLVLVAVADFWYWKTGKLRAHLSKTAKRDLPYDITYTPFADPGHMAKDSWHKAVRRLRGEDDEDD</sequence>
<dbReference type="OrthoDB" id="233166at2157"/>
<proteinExistence type="predicted"/>
<dbReference type="Pfam" id="PF26007">
    <property type="entry name" value="DUF8000"/>
    <property type="match status" value="1"/>
</dbReference>
<accession>A0A830ESA5</accession>
<keyword evidence="1" id="KW-1133">Transmembrane helix</keyword>
<evidence type="ECO:0000313" key="2">
    <source>
        <dbReference type="EMBL" id="GGK71451.1"/>
    </source>
</evidence>
<dbReference type="RefSeq" id="WP_188978309.1">
    <property type="nucleotide sequence ID" value="NZ_BMPD01000004.1"/>
</dbReference>
<keyword evidence="1" id="KW-0812">Transmembrane</keyword>